<evidence type="ECO:0000313" key="3">
    <source>
        <dbReference type="Proteomes" id="UP000231501"/>
    </source>
</evidence>
<keyword evidence="3" id="KW-1185">Reference proteome</keyword>
<sequence length="66" mass="7071">MHRFSDGAMHTVLMAAVIAVAVMAVVQMINVGVQMWQLEPVVVQGKAQNLPLPAAPQPLEPAQPSR</sequence>
<reference evidence="2 3" key="1">
    <citation type="submission" date="2017-11" db="EMBL/GenBank/DDBJ databases">
        <title>Draft genome sequence of Mitsuaria sp. HWN-4.</title>
        <authorList>
            <person name="Gundlapally S.R."/>
        </authorList>
    </citation>
    <scope>NUCLEOTIDE SEQUENCE [LARGE SCALE GENOMIC DNA]</scope>
    <source>
        <strain evidence="2 3">HWN-4</strain>
    </source>
</reference>
<evidence type="ECO:0000256" key="1">
    <source>
        <dbReference type="SAM" id="Phobius"/>
    </source>
</evidence>
<feature type="transmembrane region" description="Helical" evidence="1">
    <location>
        <begin position="12"/>
        <end position="33"/>
    </location>
</feature>
<proteinExistence type="predicted"/>
<dbReference type="AlphaFoldDB" id="A0A2G9C4I0"/>
<dbReference type="Proteomes" id="UP000231501">
    <property type="component" value="Unassembled WGS sequence"/>
</dbReference>
<keyword evidence="1" id="KW-1133">Transmembrane helix</keyword>
<organism evidence="2 3">
    <name type="scientific">Roseateles chitinivorans</name>
    <dbReference type="NCBI Taxonomy" id="2917965"/>
    <lineage>
        <taxon>Bacteria</taxon>
        <taxon>Pseudomonadati</taxon>
        <taxon>Pseudomonadota</taxon>
        <taxon>Betaproteobacteria</taxon>
        <taxon>Burkholderiales</taxon>
        <taxon>Sphaerotilaceae</taxon>
        <taxon>Roseateles</taxon>
    </lineage>
</organism>
<gene>
    <name evidence="2" type="ORF">CS062_20250</name>
</gene>
<name>A0A2G9C4I0_9BURK</name>
<dbReference type="EMBL" id="PEOG01000069">
    <property type="protein sequence ID" value="PIM51336.1"/>
    <property type="molecule type" value="Genomic_DNA"/>
</dbReference>
<protein>
    <submittedName>
        <fullName evidence="2">Uncharacterized protein</fullName>
    </submittedName>
</protein>
<keyword evidence="1" id="KW-0472">Membrane</keyword>
<keyword evidence="1" id="KW-0812">Transmembrane</keyword>
<comment type="caution">
    <text evidence="2">The sequence shown here is derived from an EMBL/GenBank/DDBJ whole genome shotgun (WGS) entry which is preliminary data.</text>
</comment>
<accession>A0A2G9C4I0</accession>
<evidence type="ECO:0000313" key="2">
    <source>
        <dbReference type="EMBL" id="PIM51336.1"/>
    </source>
</evidence>